<dbReference type="GO" id="GO:0015074">
    <property type="term" value="P:DNA integration"/>
    <property type="evidence" value="ECO:0007669"/>
    <property type="project" value="InterPro"/>
</dbReference>
<name>A0A1M5CG44_9BACT</name>
<dbReference type="InterPro" id="IPR001584">
    <property type="entry name" value="Integrase_cat-core"/>
</dbReference>
<dbReference type="GO" id="GO:0003676">
    <property type="term" value="F:nucleic acid binding"/>
    <property type="evidence" value="ECO:0007669"/>
    <property type="project" value="InterPro"/>
</dbReference>
<evidence type="ECO:0000313" key="2">
    <source>
        <dbReference type="EMBL" id="SHF53689.1"/>
    </source>
</evidence>
<reference evidence="2 3" key="1">
    <citation type="submission" date="2016-11" db="EMBL/GenBank/DDBJ databases">
        <authorList>
            <person name="Jaros S."/>
            <person name="Januszkiewicz K."/>
            <person name="Wedrychowicz H."/>
        </authorList>
    </citation>
    <scope>NUCLEOTIDE SEQUENCE [LARGE SCALE GENOMIC DNA]</scope>
    <source>
        <strain evidence="2 3">DSM 26897</strain>
    </source>
</reference>
<dbReference type="Proteomes" id="UP000184368">
    <property type="component" value="Unassembled WGS sequence"/>
</dbReference>
<evidence type="ECO:0000313" key="3">
    <source>
        <dbReference type="Proteomes" id="UP000184368"/>
    </source>
</evidence>
<protein>
    <submittedName>
        <fullName evidence="2">Integrase core domain-containing protein</fullName>
    </submittedName>
</protein>
<feature type="domain" description="Integrase catalytic" evidence="1">
    <location>
        <begin position="1"/>
        <end position="62"/>
    </location>
</feature>
<organism evidence="2 3">
    <name type="scientific">Cnuella takakiae</name>
    <dbReference type="NCBI Taxonomy" id="1302690"/>
    <lineage>
        <taxon>Bacteria</taxon>
        <taxon>Pseudomonadati</taxon>
        <taxon>Bacteroidota</taxon>
        <taxon>Chitinophagia</taxon>
        <taxon>Chitinophagales</taxon>
        <taxon>Chitinophagaceae</taxon>
        <taxon>Cnuella</taxon>
    </lineage>
</organism>
<dbReference type="AlphaFoldDB" id="A0A1M5CG44"/>
<dbReference type="PANTHER" id="PTHR47515">
    <property type="entry name" value="LOW CALCIUM RESPONSE LOCUS PROTEIN T"/>
    <property type="match status" value="1"/>
</dbReference>
<proteinExistence type="predicted"/>
<sequence>MQNGYIERFNRVYREAVLDAYLFFDLYQVKQLTTEWMEEYNCRRPHEALNNLTPEEWKAKTLQTEITPT</sequence>
<dbReference type="InterPro" id="IPR012337">
    <property type="entry name" value="RNaseH-like_sf"/>
</dbReference>
<dbReference type="Pfam" id="PF13683">
    <property type="entry name" value="rve_3"/>
    <property type="match status" value="1"/>
</dbReference>
<dbReference type="PANTHER" id="PTHR47515:SF3">
    <property type="entry name" value="INTEGRASE CORE DOMAIN PROTEIN"/>
    <property type="match status" value="1"/>
</dbReference>
<dbReference type="SUPFAM" id="SSF53098">
    <property type="entry name" value="Ribonuclease H-like"/>
    <property type="match status" value="1"/>
</dbReference>
<dbReference type="PROSITE" id="PS50994">
    <property type="entry name" value="INTEGRASE"/>
    <property type="match status" value="1"/>
</dbReference>
<accession>A0A1M5CG44</accession>
<dbReference type="InterPro" id="IPR036397">
    <property type="entry name" value="RNaseH_sf"/>
</dbReference>
<dbReference type="Gene3D" id="3.30.420.10">
    <property type="entry name" value="Ribonuclease H-like superfamily/Ribonuclease H"/>
    <property type="match status" value="1"/>
</dbReference>
<dbReference type="STRING" id="1302690.BUE76_07785"/>
<dbReference type="EMBL" id="FQUO01000009">
    <property type="protein sequence ID" value="SHF53689.1"/>
    <property type="molecule type" value="Genomic_DNA"/>
</dbReference>
<gene>
    <name evidence="2" type="ORF">SAMN05444008_10958</name>
</gene>
<evidence type="ECO:0000259" key="1">
    <source>
        <dbReference type="PROSITE" id="PS50994"/>
    </source>
</evidence>
<keyword evidence="3" id="KW-1185">Reference proteome</keyword>